<name>A0A2T0FCQ6_9ASCO</name>
<keyword evidence="2" id="KW-1185">Reference proteome</keyword>
<dbReference type="GO" id="GO:0005763">
    <property type="term" value="C:mitochondrial small ribosomal subunit"/>
    <property type="evidence" value="ECO:0007669"/>
    <property type="project" value="TreeGrafter"/>
</dbReference>
<comment type="caution">
    <text evidence="1">The sequence shown here is derived from an EMBL/GenBank/DDBJ whole genome shotgun (WGS) entry which is preliminary data.</text>
</comment>
<dbReference type="PANTHER" id="PTHR28158:SF1">
    <property type="entry name" value="SMALL RIBOSOMAL SUBUNIT PROTEIN MS45"/>
    <property type="match status" value="1"/>
</dbReference>
<dbReference type="GO" id="GO:0003735">
    <property type="term" value="F:structural constituent of ribosome"/>
    <property type="evidence" value="ECO:0007669"/>
    <property type="project" value="TreeGrafter"/>
</dbReference>
<dbReference type="Pfam" id="PF12298">
    <property type="entry name" value="Bot1p"/>
    <property type="match status" value="1"/>
</dbReference>
<organism evidence="1 2">
    <name type="scientific">Wickerhamiella sorbophila</name>
    <dbReference type="NCBI Taxonomy" id="45607"/>
    <lineage>
        <taxon>Eukaryota</taxon>
        <taxon>Fungi</taxon>
        <taxon>Dikarya</taxon>
        <taxon>Ascomycota</taxon>
        <taxon>Saccharomycotina</taxon>
        <taxon>Dipodascomycetes</taxon>
        <taxon>Dipodascales</taxon>
        <taxon>Trichomonascaceae</taxon>
        <taxon>Wickerhamiella</taxon>
    </lineage>
</organism>
<dbReference type="Proteomes" id="UP000238350">
    <property type="component" value="Unassembled WGS sequence"/>
</dbReference>
<reference evidence="1 2" key="1">
    <citation type="submission" date="2017-04" db="EMBL/GenBank/DDBJ databases">
        <title>Genome sequencing of [Candida] sorbophila.</title>
        <authorList>
            <person name="Ahn J.O."/>
        </authorList>
    </citation>
    <scope>NUCLEOTIDE SEQUENCE [LARGE SCALE GENOMIC DNA]</scope>
    <source>
        <strain evidence="1 2">DS02</strain>
    </source>
</reference>
<dbReference type="InterPro" id="IPR021036">
    <property type="entry name" value="Ribosomal_mS45"/>
</dbReference>
<evidence type="ECO:0000313" key="2">
    <source>
        <dbReference type="Proteomes" id="UP000238350"/>
    </source>
</evidence>
<keyword evidence="1" id="KW-0689">Ribosomal protein</keyword>
<dbReference type="GO" id="GO:0032543">
    <property type="term" value="P:mitochondrial translation"/>
    <property type="evidence" value="ECO:0007669"/>
    <property type="project" value="TreeGrafter"/>
</dbReference>
<proteinExistence type="predicted"/>
<protein>
    <submittedName>
        <fullName evidence="1">37S ribosomal protein S35, mitochondrial</fullName>
    </submittedName>
</protein>
<dbReference type="RefSeq" id="XP_024662665.1">
    <property type="nucleotide sequence ID" value="XM_024806897.1"/>
</dbReference>
<dbReference type="EMBL" id="NDIQ01000001">
    <property type="protein sequence ID" value="PRT52719.1"/>
    <property type="molecule type" value="Genomic_DNA"/>
</dbReference>
<dbReference type="GeneID" id="36514088"/>
<evidence type="ECO:0000313" key="1">
    <source>
        <dbReference type="EMBL" id="PRT52719.1"/>
    </source>
</evidence>
<dbReference type="STRING" id="45607.A0A2T0FCQ6"/>
<keyword evidence="1" id="KW-0687">Ribonucleoprotein</keyword>
<sequence length="289" mass="32767">MTVGRRDLQKFLGRKNFKGYYTKNPLATTPAYAKFNNRSSYLPAWPIKSWHRQGKRLVDWPQVFAATNCEPTNQPFAENKYTRSNRLIGADLKAALLAELSKGATSQQLSFKYGIAVPRVEAVIRLNEVHQDLESKNAITTEMKKMARHMRAMFDEIRTDQNGVPERPVDDLTEIPIPKEVQTQRFQSIAESEPFGPVDAAKILGIEPAAVTLEKLTQEGDHHAEGSTKKEVSFIAPQLEGERSLFRFTDAKVGNVGYRYGASRDDRKHARRVRFLPNGHMTYPLPEHS</sequence>
<dbReference type="PANTHER" id="PTHR28158">
    <property type="entry name" value="37S RIBOSOMAL PROTEIN S35, MITOCHONDRIAL"/>
    <property type="match status" value="1"/>
</dbReference>
<gene>
    <name evidence="1" type="ORF">B9G98_00339</name>
</gene>
<dbReference type="OrthoDB" id="10052321at2759"/>
<dbReference type="AlphaFoldDB" id="A0A2T0FCQ6"/>
<accession>A0A2T0FCQ6</accession>